<feature type="region of interest" description="Disordered" evidence="1">
    <location>
        <begin position="1"/>
        <end position="37"/>
    </location>
</feature>
<evidence type="ECO:0000256" key="1">
    <source>
        <dbReference type="SAM" id="MobiDB-lite"/>
    </source>
</evidence>
<feature type="compositionally biased region" description="Basic and acidic residues" evidence="1">
    <location>
        <begin position="65"/>
        <end position="85"/>
    </location>
</feature>
<organism evidence="3">
    <name type="scientific">Oryza sativa subsp. japonica</name>
    <name type="common">Rice</name>
    <dbReference type="NCBI Taxonomy" id="39947"/>
    <lineage>
        <taxon>Eukaryota</taxon>
        <taxon>Viridiplantae</taxon>
        <taxon>Streptophyta</taxon>
        <taxon>Embryophyta</taxon>
        <taxon>Tracheophyta</taxon>
        <taxon>Spermatophyta</taxon>
        <taxon>Magnoliopsida</taxon>
        <taxon>Liliopsida</taxon>
        <taxon>Poales</taxon>
        <taxon>Poaceae</taxon>
        <taxon>BOP clade</taxon>
        <taxon>Oryzoideae</taxon>
        <taxon>Oryzeae</taxon>
        <taxon>Oryzinae</taxon>
        <taxon>Oryza</taxon>
        <taxon>Oryza sativa</taxon>
    </lineage>
</organism>
<accession>Q7F1Y0</accession>
<evidence type="ECO:0000256" key="2">
    <source>
        <dbReference type="SAM" id="Phobius"/>
    </source>
</evidence>
<keyword evidence="2" id="KW-0812">Transmembrane</keyword>
<feature type="region of interest" description="Disordered" evidence="1">
    <location>
        <begin position="52"/>
        <end position="114"/>
    </location>
</feature>
<evidence type="ECO:0000313" key="3">
    <source>
        <dbReference type="EMBL" id="BAB90522.1"/>
    </source>
</evidence>
<protein>
    <submittedName>
        <fullName evidence="3">B1065G12.4 protein</fullName>
    </submittedName>
</protein>
<reference evidence="3" key="1">
    <citation type="journal article" date="2002" name="Nature">
        <title>The genome sequence and structure of rice chromosome 1.</title>
        <authorList>
            <person name="Sasaki T."/>
            <person name="Matsumoto T."/>
            <person name="Yamamoto K."/>
            <person name="Sakata K."/>
            <person name="Baba T."/>
            <person name="Katayose Y."/>
            <person name="Wu J."/>
            <person name="Niimura Y."/>
            <person name="Cheng Z."/>
            <person name="Nagamura Y."/>
            <person name="Antonio B.A."/>
            <person name="Kanamori H."/>
            <person name="Hosokawa S."/>
            <person name="Masukawa M."/>
            <person name="Arikawa K."/>
            <person name="Chiden Y."/>
            <person name="Hayashi M."/>
            <person name="Okamoto M."/>
            <person name="Ando T."/>
            <person name="Aoki H."/>
            <person name="Arita K."/>
            <person name="Hamada M."/>
            <person name="Harada C."/>
            <person name="Hijishita S."/>
            <person name="Honda M."/>
            <person name="Ichikawa Y."/>
            <person name="Idonuma A."/>
            <person name="Iijima M."/>
            <person name="Ikeda M."/>
            <person name="Ikeno M."/>
            <person name="Itoh S."/>
            <person name="Itoh T."/>
            <person name="Itoh Y."/>
            <person name="Itoh Y."/>
            <person name="Iwabuchi A."/>
            <person name="Kamiya K."/>
            <person name="Karasawa W."/>
            <person name="Katagiri S."/>
            <person name="Kikuta A."/>
            <person name="Kobayashi N."/>
            <person name="Kono I."/>
            <person name="Machita K."/>
            <person name="Maehara T."/>
            <person name="Mizuno H."/>
            <person name="Mizubayashi T."/>
            <person name="Mukai Y."/>
            <person name="Nagasaki H."/>
            <person name="Nakashima M."/>
            <person name="Nakama Y."/>
            <person name="Nakamichi Y."/>
            <person name="Nakamura M."/>
            <person name="Namiki N."/>
            <person name="Negishi M."/>
            <person name="Ohta I."/>
            <person name="Ono N."/>
            <person name="Saji S."/>
            <person name="Sakai K."/>
            <person name="Shibata M."/>
            <person name="Shimokawa T."/>
            <person name="Shomura A."/>
            <person name="Song J."/>
            <person name="Takazaki Y."/>
            <person name="Terasawa K."/>
            <person name="Tsuji K."/>
            <person name="Waki K."/>
            <person name="Yamagata H."/>
            <person name="Yamane H."/>
            <person name="Yoshiki S."/>
            <person name="Yoshihara R."/>
            <person name="Yukawa K."/>
            <person name="Zhong H."/>
            <person name="Iwama H."/>
            <person name="Endo T."/>
            <person name="Ito H."/>
            <person name="Hahn J.H."/>
            <person name="Kim H.I."/>
            <person name="Eun M.Y."/>
            <person name="Yano M."/>
            <person name="Jiang J."/>
            <person name="Gojobori T."/>
        </authorList>
    </citation>
    <scope>NUCLEOTIDE SEQUENCE</scope>
</reference>
<name>Q7F1Y0_ORYSJ</name>
<dbReference type="EMBL" id="AP003791">
    <property type="protein sequence ID" value="BAB90522.1"/>
    <property type="molecule type" value="Genomic_DNA"/>
</dbReference>
<keyword evidence="2" id="KW-0472">Membrane</keyword>
<proteinExistence type="predicted"/>
<gene>
    <name evidence="3" type="primary">B1065G12.4</name>
</gene>
<dbReference type="AlphaFoldDB" id="Q7F1Y0"/>
<sequence length="270" mass="30095">MARGELDSHAPLTRRAQEQDSKVDVPRPTAHGSPSLTPAIYLWREIEHPRRQRLHPLSGSATVAGKRELEKKKKRKEEEKKKEAAIRTGTEAECVGNPIPSQSSLSPPPLHAQFVLPSPPSPPLVRPRAWSPLCLIPIPLRLRRRQEEEEERGGSRRGGCRIGSSARCDRSVRDADREMMRCPAPVLIDPLGSLIALIFPLTSFLFFSCWVLYFLGITGDGRCLFRSVAYGACLRRGKQSPSDSIQKELADELRSKVIVQCSSLDGYAIQ</sequence>
<feature type="compositionally biased region" description="Basic and acidic residues" evidence="1">
    <location>
        <begin position="15"/>
        <end position="25"/>
    </location>
</feature>
<feature type="transmembrane region" description="Helical" evidence="2">
    <location>
        <begin position="191"/>
        <end position="216"/>
    </location>
</feature>
<keyword evidence="2" id="KW-1133">Transmembrane helix</keyword>